<dbReference type="PROSITE" id="PS51746">
    <property type="entry name" value="PPM_2"/>
    <property type="match status" value="1"/>
</dbReference>
<evidence type="ECO:0000256" key="4">
    <source>
        <dbReference type="ARBA" id="ARBA00013081"/>
    </source>
</evidence>
<dbReference type="OrthoDB" id="10264738at2759"/>
<evidence type="ECO:0000256" key="2">
    <source>
        <dbReference type="ARBA" id="ARBA00001946"/>
    </source>
</evidence>
<dbReference type="Gene3D" id="3.60.40.10">
    <property type="entry name" value="PPM-type phosphatase domain"/>
    <property type="match status" value="1"/>
</dbReference>
<dbReference type="EMBL" id="BDDD01000374">
    <property type="protein sequence ID" value="GAV64915.1"/>
    <property type="molecule type" value="Genomic_DNA"/>
</dbReference>
<evidence type="ECO:0000256" key="13">
    <source>
        <dbReference type="SAM" id="MobiDB-lite"/>
    </source>
</evidence>
<dbReference type="FunFam" id="3.60.40.10:FF:000044">
    <property type="entry name" value="probable protein phosphatase 2C 25"/>
    <property type="match status" value="1"/>
</dbReference>
<evidence type="ECO:0000256" key="12">
    <source>
        <dbReference type="RuleBase" id="RU003465"/>
    </source>
</evidence>
<dbReference type="STRING" id="3775.A0A1Q3BAI6"/>
<keyword evidence="8 12" id="KW-0904">Protein phosphatase</keyword>
<dbReference type="CDD" id="cd00143">
    <property type="entry name" value="PP2Cc"/>
    <property type="match status" value="1"/>
</dbReference>
<proteinExistence type="inferred from homology"/>
<dbReference type="EC" id="3.1.3.16" evidence="4"/>
<keyword evidence="5" id="KW-0479">Metal-binding</keyword>
<evidence type="ECO:0000256" key="9">
    <source>
        <dbReference type="ARBA" id="ARBA00023211"/>
    </source>
</evidence>
<dbReference type="GO" id="GO:0004722">
    <property type="term" value="F:protein serine/threonine phosphatase activity"/>
    <property type="evidence" value="ECO:0007669"/>
    <property type="project" value="UniProtKB-EC"/>
</dbReference>
<reference evidence="16" key="1">
    <citation type="submission" date="2016-04" db="EMBL/GenBank/DDBJ databases">
        <title>Cephalotus genome sequencing.</title>
        <authorList>
            <person name="Fukushima K."/>
            <person name="Hasebe M."/>
            <person name="Fang X."/>
        </authorList>
    </citation>
    <scope>NUCLEOTIDE SEQUENCE [LARGE SCALE GENOMIC DNA]</scope>
    <source>
        <strain evidence="16">cv. St1</strain>
    </source>
</reference>
<accession>A0A1Q3BAI6</accession>
<evidence type="ECO:0000313" key="15">
    <source>
        <dbReference type="EMBL" id="GAV64915.1"/>
    </source>
</evidence>
<name>A0A1Q3BAI6_CEPFO</name>
<dbReference type="PROSITE" id="PS01032">
    <property type="entry name" value="PPM_1"/>
    <property type="match status" value="1"/>
</dbReference>
<dbReference type="GO" id="GO:0046872">
    <property type="term" value="F:metal ion binding"/>
    <property type="evidence" value="ECO:0007669"/>
    <property type="project" value="UniProtKB-KW"/>
</dbReference>
<dbReference type="InterPro" id="IPR001932">
    <property type="entry name" value="PPM-type_phosphatase-like_dom"/>
</dbReference>
<comment type="catalytic activity">
    <reaction evidence="10">
        <text>O-phospho-L-seryl-[protein] + H2O = L-seryl-[protein] + phosphate</text>
        <dbReference type="Rhea" id="RHEA:20629"/>
        <dbReference type="Rhea" id="RHEA-COMP:9863"/>
        <dbReference type="Rhea" id="RHEA-COMP:11604"/>
        <dbReference type="ChEBI" id="CHEBI:15377"/>
        <dbReference type="ChEBI" id="CHEBI:29999"/>
        <dbReference type="ChEBI" id="CHEBI:43474"/>
        <dbReference type="ChEBI" id="CHEBI:83421"/>
        <dbReference type="EC" id="3.1.3.16"/>
    </reaction>
</comment>
<evidence type="ECO:0000256" key="5">
    <source>
        <dbReference type="ARBA" id="ARBA00022723"/>
    </source>
</evidence>
<evidence type="ECO:0000256" key="1">
    <source>
        <dbReference type="ARBA" id="ARBA00001936"/>
    </source>
</evidence>
<keyword evidence="9" id="KW-0464">Manganese</keyword>
<dbReference type="InterPro" id="IPR015655">
    <property type="entry name" value="PP2C"/>
</dbReference>
<dbReference type="InParanoid" id="A0A1Q3BAI6"/>
<comment type="cofactor">
    <cofactor evidence="2">
        <name>Mg(2+)</name>
        <dbReference type="ChEBI" id="CHEBI:18420"/>
    </cofactor>
</comment>
<dbReference type="PANTHER" id="PTHR47992">
    <property type="entry name" value="PROTEIN PHOSPHATASE"/>
    <property type="match status" value="1"/>
</dbReference>
<keyword evidence="7" id="KW-0460">Magnesium</keyword>
<dbReference type="InterPro" id="IPR036457">
    <property type="entry name" value="PPM-type-like_dom_sf"/>
</dbReference>
<keyword evidence="16" id="KW-1185">Reference proteome</keyword>
<dbReference type="Pfam" id="PF00481">
    <property type="entry name" value="PP2C"/>
    <property type="match status" value="1"/>
</dbReference>
<organism evidence="15 16">
    <name type="scientific">Cephalotus follicularis</name>
    <name type="common">Albany pitcher plant</name>
    <dbReference type="NCBI Taxonomy" id="3775"/>
    <lineage>
        <taxon>Eukaryota</taxon>
        <taxon>Viridiplantae</taxon>
        <taxon>Streptophyta</taxon>
        <taxon>Embryophyta</taxon>
        <taxon>Tracheophyta</taxon>
        <taxon>Spermatophyta</taxon>
        <taxon>Magnoliopsida</taxon>
        <taxon>eudicotyledons</taxon>
        <taxon>Gunneridae</taxon>
        <taxon>Pentapetalae</taxon>
        <taxon>rosids</taxon>
        <taxon>fabids</taxon>
        <taxon>Oxalidales</taxon>
        <taxon>Cephalotaceae</taxon>
        <taxon>Cephalotus</taxon>
    </lineage>
</organism>
<keyword evidence="6 12" id="KW-0378">Hydrolase</keyword>
<evidence type="ECO:0000259" key="14">
    <source>
        <dbReference type="PROSITE" id="PS51746"/>
    </source>
</evidence>
<dbReference type="SUPFAM" id="SSF81606">
    <property type="entry name" value="PP2C-like"/>
    <property type="match status" value="1"/>
</dbReference>
<feature type="compositionally biased region" description="Low complexity" evidence="13">
    <location>
        <begin position="40"/>
        <end position="55"/>
    </location>
</feature>
<protein>
    <recommendedName>
        <fullName evidence="4">protein-serine/threonine phosphatase</fullName>
        <ecNumber evidence="4">3.1.3.16</ecNumber>
    </recommendedName>
</protein>
<evidence type="ECO:0000313" key="16">
    <source>
        <dbReference type="Proteomes" id="UP000187406"/>
    </source>
</evidence>
<dbReference type="AlphaFoldDB" id="A0A1Q3BAI6"/>
<gene>
    <name evidence="15" type="ORF">CFOL_v3_08430</name>
</gene>
<comment type="cofactor">
    <cofactor evidence="1">
        <name>Mn(2+)</name>
        <dbReference type="ChEBI" id="CHEBI:29035"/>
    </cofactor>
</comment>
<evidence type="ECO:0000256" key="7">
    <source>
        <dbReference type="ARBA" id="ARBA00022842"/>
    </source>
</evidence>
<comment type="caution">
    <text evidence="15">The sequence shown here is derived from an EMBL/GenBank/DDBJ whole genome shotgun (WGS) entry which is preliminary data.</text>
</comment>
<evidence type="ECO:0000256" key="6">
    <source>
        <dbReference type="ARBA" id="ARBA00022801"/>
    </source>
</evidence>
<evidence type="ECO:0000256" key="3">
    <source>
        <dbReference type="ARBA" id="ARBA00006702"/>
    </source>
</evidence>
<evidence type="ECO:0000256" key="11">
    <source>
        <dbReference type="ARBA" id="ARBA00048336"/>
    </source>
</evidence>
<comment type="catalytic activity">
    <reaction evidence="11">
        <text>O-phospho-L-threonyl-[protein] + H2O = L-threonyl-[protein] + phosphate</text>
        <dbReference type="Rhea" id="RHEA:47004"/>
        <dbReference type="Rhea" id="RHEA-COMP:11060"/>
        <dbReference type="Rhea" id="RHEA-COMP:11605"/>
        <dbReference type="ChEBI" id="CHEBI:15377"/>
        <dbReference type="ChEBI" id="CHEBI:30013"/>
        <dbReference type="ChEBI" id="CHEBI:43474"/>
        <dbReference type="ChEBI" id="CHEBI:61977"/>
        <dbReference type="EC" id="3.1.3.16"/>
    </reaction>
</comment>
<feature type="region of interest" description="Disordered" evidence="13">
    <location>
        <begin position="25"/>
        <end position="55"/>
    </location>
</feature>
<dbReference type="SMART" id="SM00331">
    <property type="entry name" value="PP2C_SIG"/>
    <property type="match status" value="1"/>
</dbReference>
<dbReference type="InterPro" id="IPR000222">
    <property type="entry name" value="PP2C_BS"/>
</dbReference>
<evidence type="ECO:0000256" key="10">
    <source>
        <dbReference type="ARBA" id="ARBA00047761"/>
    </source>
</evidence>
<feature type="domain" description="PPM-type phosphatase" evidence="14">
    <location>
        <begin position="156"/>
        <end position="407"/>
    </location>
</feature>
<comment type="similarity">
    <text evidence="3 12">Belongs to the PP2C family.</text>
</comment>
<dbReference type="SMART" id="SM00332">
    <property type="entry name" value="PP2Cc"/>
    <property type="match status" value="1"/>
</dbReference>
<sequence>MPHSVAVASPTIFSPGRLALSFRKSPRIHGTTPPPPASPSTPTLTSTTSSPGSPFSLRIHKQIAELRSPPPLPSSPSTTEGFHESLLFVLMQKQIDEFSAVGCKNVEEVKKGSVLKRKRPTRINIPVVMPVNFGFATPRVEEEEERVDELEMEGDGYSVYCKRGRRGLMEDRYSAIVGLQGDDRQALFGVFDGHGGTKAAAFAAKNLANNIMAEVSSRCEGEIESAIKNGYLTTDAEFLKEGFGGGTCCLTALIRKGNLVVSNAGDCRAVMSQGGVAVALTSDHQPWREGERERIQALGGYVDCCNGVWRIQGSLAVTRGIGDMHLKQWVIAEPETKVLRIQPECEFLILASDGLWDKVTNQEAVDSVRPLSIGVEKPELFCACKKLVNLSLSRGSMDDITVVVIQLGCFAS</sequence>
<evidence type="ECO:0000256" key="8">
    <source>
        <dbReference type="ARBA" id="ARBA00022912"/>
    </source>
</evidence>
<dbReference type="Proteomes" id="UP000187406">
    <property type="component" value="Unassembled WGS sequence"/>
</dbReference>
<dbReference type="GO" id="GO:0009738">
    <property type="term" value="P:abscisic acid-activated signaling pathway"/>
    <property type="evidence" value="ECO:0007669"/>
    <property type="project" value="UniProtKB-ARBA"/>
</dbReference>